<dbReference type="OrthoDB" id="8637603at2"/>
<keyword evidence="2" id="KW-1185">Reference proteome</keyword>
<dbReference type="Proteomes" id="UP000580517">
    <property type="component" value="Unassembled WGS sequence"/>
</dbReference>
<dbReference type="EMBL" id="JACCEW010000002">
    <property type="protein sequence ID" value="NYT37000.1"/>
    <property type="molecule type" value="Genomic_DNA"/>
</dbReference>
<protein>
    <submittedName>
        <fullName evidence="1">Uncharacterized protein</fullName>
    </submittedName>
</protein>
<organism evidence="1 2">
    <name type="scientific">Allopusillimonas soli</name>
    <dbReference type="NCBI Taxonomy" id="659016"/>
    <lineage>
        <taxon>Bacteria</taxon>
        <taxon>Pseudomonadati</taxon>
        <taxon>Pseudomonadota</taxon>
        <taxon>Betaproteobacteria</taxon>
        <taxon>Burkholderiales</taxon>
        <taxon>Alcaligenaceae</taxon>
        <taxon>Allopusillimonas</taxon>
    </lineage>
</organism>
<proteinExistence type="predicted"/>
<name>A0A853FDU1_9BURK</name>
<accession>A0A853FDU1</accession>
<dbReference type="RefSeq" id="WP_129968914.1">
    <property type="nucleotide sequence ID" value="NZ_JACCEW010000002.1"/>
</dbReference>
<sequence length="144" mass="15441">MVCLAISPSAAPTHASAASAASIAAQEEADRMLVYELMQLEADAALNQARTGVLRAGRHDGMETSPSADRPKLLALYGSGDRLLAHVSVNGQPMVYVRGRARPLGPVQQEPAYLLREMSASCVRLEGEQDSHTLCVYPDLQVRP</sequence>
<reference evidence="1 2" key="1">
    <citation type="submission" date="2020-07" db="EMBL/GenBank/DDBJ databases">
        <title>Taxonomic revisions and descriptions of new bacterial species based on genomic comparisons in the high-G+C-content subgroup of the family Alcaligenaceae.</title>
        <authorList>
            <person name="Szabo A."/>
            <person name="Felfoldi T."/>
        </authorList>
    </citation>
    <scope>NUCLEOTIDE SEQUENCE [LARGE SCALE GENOMIC DNA]</scope>
    <source>
        <strain evidence="1 2">DSM 25264</strain>
    </source>
</reference>
<gene>
    <name evidence="1" type="ORF">H0A68_08955</name>
</gene>
<dbReference type="AlphaFoldDB" id="A0A853FDU1"/>
<comment type="caution">
    <text evidence="1">The sequence shown here is derived from an EMBL/GenBank/DDBJ whole genome shotgun (WGS) entry which is preliminary data.</text>
</comment>
<evidence type="ECO:0000313" key="1">
    <source>
        <dbReference type="EMBL" id="NYT37000.1"/>
    </source>
</evidence>
<evidence type="ECO:0000313" key="2">
    <source>
        <dbReference type="Proteomes" id="UP000580517"/>
    </source>
</evidence>